<keyword evidence="2" id="KW-1185">Reference proteome</keyword>
<proteinExistence type="predicted"/>
<dbReference type="EMBL" id="FCOE02000015">
    <property type="protein sequence ID" value="SAK75917.1"/>
    <property type="molecule type" value="Genomic_DNA"/>
</dbReference>
<organism evidence="1 2">
    <name type="scientific">Caballeronia pedi</name>
    <dbReference type="NCBI Taxonomy" id="1777141"/>
    <lineage>
        <taxon>Bacteria</taxon>
        <taxon>Pseudomonadati</taxon>
        <taxon>Pseudomonadota</taxon>
        <taxon>Betaproteobacteria</taxon>
        <taxon>Burkholderiales</taxon>
        <taxon>Burkholderiaceae</taxon>
        <taxon>Caballeronia</taxon>
    </lineage>
</organism>
<accession>A0A158C2Y8</accession>
<dbReference type="STRING" id="1777141.AWB80_04397"/>
<evidence type="ECO:0000313" key="1">
    <source>
        <dbReference type="EMBL" id="SAK75917.1"/>
    </source>
</evidence>
<comment type="caution">
    <text evidence="1">The sequence shown here is derived from an EMBL/GenBank/DDBJ whole genome shotgun (WGS) entry which is preliminary data.</text>
</comment>
<evidence type="ECO:0000313" key="2">
    <source>
        <dbReference type="Proteomes" id="UP000054911"/>
    </source>
</evidence>
<dbReference type="SUPFAM" id="SSF48452">
    <property type="entry name" value="TPR-like"/>
    <property type="match status" value="1"/>
</dbReference>
<dbReference type="Pfam" id="PF13431">
    <property type="entry name" value="TPR_17"/>
    <property type="match status" value="1"/>
</dbReference>
<dbReference type="AlphaFoldDB" id="A0A158C2Y8"/>
<dbReference type="Gene3D" id="1.25.40.10">
    <property type="entry name" value="Tetratricopeptide repeat domain"/>
    <property type="match status" value="1"/>
</dbReference>
<reference evidence="1" key="1">
    <citation type="submission" date="2016-01" db="EMBL/GenBank/DDBJ databases">
        <authorList>
            <person name="Peeters C."/>
        </authorList>
    </citation>
    <scope>NUCLEOTIDE SEQUENCE [LARGE SCALE GENOMIC DNA]</scope>
    <source>
        <strain evidence="1">LMG 29323</strain>
    </source>
</reference>
<dbReference type="InterPro" id="IPR011990">
    <property type="entry name" value="TPR-like_helical_dom_sf"/>
</dbReference>
<gene>
    <name evidence="1" type="ORF">AWB80_04397</name>
</gene>
<dbReference type="Proteomes" id="UP000054911">
    <property type="component" value="Unassembled WGS sequence"/>
</dbReference>
<dbReference type="OrthoDB" id="9029053at2"/>
<protein>
    <submittedName>
        <fullName evidence="1">Uncharacterized protein</fullName>
    </submittedName>
</protein>
<name>A0A158C2Y8_9BURK</name>
<dbReference type="RefSeq" id="WP_061176794.1">
    <property type="nucleotide sequence ID" value="NZ_FCOE02000015.1"/>
</dbReference>
<sequence length="192" mass="21797">MSHTDQPQQSLEYVDQDTLETVTRALSSSEETSLTALDELITVYPGDPRLRFFRGAVLASLVRYDEAQQELRQCIAIDPLFYVSWFMLGFIQLLHGQLEETRRCWAKLSEVPSDDTLQSLAHGLDLLVEDKFERARVELYATLGSNVHYPELNSFVEKLLAAIETRNNTSAPAESGEQHFLMTGYLANSTRH</sequence>